<evidence type="ECO:0000313" key="2">
    <source>
        <dbReference type="Proteomes" id="UP001500212"/>
    </source>
</evidence>
<protein>
    <submittedName>
        <fullName evidence="1">Uncharacterized protein</fullName>
    </submittedName>
</protein>
<comment type="caution">
    <text evidence="1">The sequence shown here is derived from an EMBL/GenBank/DDBJ whole genome shotgun (WGS) entry which is preliminary data.</text>
</comment>
<evidence type="ECO:0000313" key="1">
    <source>
        <dbReference type="EMBL" id="GAA4606684.1"/>
    </source>
</evidence>
<accession>A0ABP8TI04</accession>
<dbReference type="EMBL" id="BAABHJ010000005">
    <property type="protein sequence ID" value="GAA4606684.1"/>
    <property type="molecule type" value="Genomic_DNA"/>
</dbReference>
<gene>
    <name evidence="1" type="ORF">GCM10023195_24450</name>
</gene>
<proteinExistence type="predicted"/>
<organism evidence="1 2">
    <name type="scientific">Actinoallomurus liliacearum</name>
    <dbReference type="NCBI Taxonomy" id="1080073"/>
    <lineage>
        <taxon>Bacteria</taxon>
        <taxon>Bacillati</taxon>
        <taxon>Actinomycetota</taxon>
        <taxon>Actinomycetes</taxon>
        <taxon>Streptosporangiales</taxon>
        <taxon>Thermomonosporaceae</taxon>
        <taxon>Actinoallomurus</taxon>
    </lineage>
</organism>
<keyword evidence="2" id="KW-1185">Reference proteome</keyword>
<name>A0ABP8TI04_9ACTN</name>
<dbReference type="Proteomes" id="UP001500212">
    <property type="component" value="Unassembled WGS sequence"/>
</dbReference>
<reference evidence="2" key="1">
    <citation type="journal article" date="2019" name="Int. J. Syst. Evol. Microbiol.">
        <title>The Global Catalogue of Microorganisms (GCM) 10K type strain sequencing project: providing services to taxonomists for standard genome sequencing and annotation.</title>
        <authorList>
            <consortium name="The Broad Institute Genomics Platform"/>
            <consortium name="The Broad Institute Genome Sequencing Center for Infectious Disease"/>
            <person name="Wu L."/>
            <person name="Ma J."/>
        </authorList>
    </citation>
    <scope>NUCLEOTIDE SEQUENCE [LARGE SCALE GENOMIC DNA]</scope>
    <source>
        <strain evidence="2">JCM 17938</strain>
    </source>
</reference>
<sequence>MIQMADDWKILESCTDGQGHSYGEPKDVQYKDGNGATQTVKRAECDNGCGTGRVSSEY</sequence>